<dbReference type="AlphaFoldDB" id="A0A4R7JQ06"/>
<keyword evidence="1 2" id="KW-0812">Transmembrane</keyword>
<dbReference type="InterPro" id="IPR019099">
    <property type="entry name" value="Uncharacterised_PGPGW_TM"/>
</dbReference>
<protein>
    <submittedName>
        <fullName evidence="2">Putative transmembrane protein PGPGW</fullName>
    </submittedName>
</protein>
<dbReference type="EMBL" id="SOAX01000004">
    <property type="protein sequence ID" value="TDT40190.1"/>
    <property type="molecule type" value="Genomic_DNA"/>
</dbReference>
<dbReference type="Proteomes" id="UP000295830">
    <property type="component" value="Unassembled WGS sequence"/>
</dbReference>
<keyword evidence="3" id="KW-1185">Reference proteome</keyword>
<accession>A0A4R7JQ06</accession>
<feature type="transmembrane region" description="Helical" evidence="1">
    <location>
        <begin position="52"/>
        <end position="69"/>
    </location>
</feature>
<evidence type="ECO:0000313" key="2">
    <source>
        <dbReference type="EMBL" id="TDT40190.1"/>
    </source>
</evidence>
<sequence>MTFLIEWFQANDTVLWWLGGVSVVTFVGTLIAVPIVVIRIPSDYFSHPERQTTLVYRFGTAVGTLLLVLKNLLGIVLLLAGIAMLVLPGQGLITMFVSLTLLNFPGKYRLERWVISRGAVFRSINWIRQRRGYRPLDARRPKGG</sequence>
<keyword evidence="1" id="KW-0472">Membrane</keyword>
<evidence type="ECO:0000256" key="1">
    <source>
        <dbReference type="SAM" id="Phobius"/>
    </source>
</evidence>
<dbReference type="RefSeq" id="WP_133736217.1">
    <property type="nucleotide sequence ID" value="NZ_SOAX01000004.1"/>
</dbReference>
<keyword evidence="1" id="KW-1133">Transmembrane helix</keyword>
<reference evidence="2 3" key="1">
    <citation type="submission" date="2019-03" db="EMBL/GenBank/DDBJ databases">
        <title>Genomic Encyclopedia of Type Strains, Phase IV (KMG-IV): sequencing the most valuable type-strain genomes for metagenomic binning, comparative biology and taxonomic classification.</title>
        <authorList>
            <person name="Goeker M."/>
        </authorList>
    </citation>
    <scope>NUCLEOTIDE SEQUENCE [LARGE SCALE GENOMIC DNA]</scope>
    <source>
        <strain evidence="2 3">DSM 15505</strain>
    </source>
</reference>
<dbReference type="Pfam" id="PF09656">
    <property type="entry name" value="PGPGW"/>
    <property type="match status" value="1"/>
</dbReference>
<gene>
    <name evidence="2" type="ORF">DES49_1954</name>
</gene>
<dbReference type="OrthoDB" id="9800130at2"/>
<feature type="transmembrane region" description="Helical" evidence="1">
    <location>
        <begin position="14"/>
        <end position="40"/>
    </location>
</feature>
<comment type="caution">
    <text evidence="2">The sequence shown here is derived from an EMBL/GenBank/DDBJ whole genome shotgun (WGS) entry which is preliminary data.</text>
</comment>
<name>A0A4R7JQ06_9GAMM</name>
<proteinExistence type="predicted"/>
<organism evidence="2 3">
    <name type="scientific">Halospina denitrificans</name>
    <dbReference type="NCBI Taxonomy" id="332522"/>
    <lineage>
        <taxon>Bacteria</taxon>
        <taxon>Pseudomonadati</taxon>
        <taxon>Pseudomonadota</taxon>
        <taxon>Gammaproteobacteria</taxon>
        <taxon>Halospina</taxon>
    </lineage>
</organism>
<evidence type="ECO:0000313" key="3">
    <source>
        <dbReference type="Proteomes" id="UP000295830"/>
    </source>
</evidence>
<feature type="transmembrane region" description="Helical" evidence="1">
    <location>
        <begin position="75"/>
        <end position="102"/>
    </location>
</feature>